<dbReference type="EMBL" id="CAAE01013546">
    <property type="protein sequence ID" value="CAF94929.1"/>
    <property type="molecule type" value="Genomic_DNA"/>
</dbReference>
<accession>Q4SWQ3</accession>
<comment type="caution">
    <text evidence="2">The sequence shown here is derived from an EMBL/GenBank/DDBJ whole genome shotgun (WGS) entry which is preliminary data.</text>
</comment>
<dbReference type="KEGG" id="tng:GSTEN00011364G001"/>
<name>Q4SWQ3_TETNG</name>
<sequence length="79" mass="8635">KPQLHSYPTSTRPMRPTRALPWQQGESPSPERGALTYLQGPTSRITGDRCRNIHRQGQGPLAPAVAPPHSILADQGIET</sequence>
<evidence type="ECO:0000256" key="1">
    <source>
        <dbReference type="SAM" id="MobiDB-lite"/>
    </source>
</evidence>
<feature type="region of interest" description="Disordered" evidence="1">
    <location>
        <begin position="54"/>
        <end position="79"/>
    </location>
</feature>
<organism evidence="2">
    <name type="scientific">Tetraodon nigroviridis</name>
    <name type="common">Spotted green pufferfish</name>
    <name type="synonym">Chelonodon nigroviridis</name>
    <dbReference type="NCBI Taxonomy" id="99883"/>
    <lineage>
        <taxon>Eukaryota</taxon>
        <taxon>Metazoa</taxon>
        <taxon>Chordata</taxon>
        <taxon>Craniata</taxon>
        <taxon>Vertebrata</taxon>
        <taxon>Euteleostomi</taxon>
        <taxon>Actinopterygii</taxon>
        <taxon>Neopterygii</taxon>
        <taxon>Teleostei</taxon>
        <taxon>Neoteleostei</taxon>
        <taxon>Acanthomorphata</taxon>
        <taxon>Eupercaria</taxon>
        <taxon>Tetraodontiformes</taxon>
        <taxon>Tetradontoidea</taxon>
        <taxon>Tetraodontidae</taxon>
        <taxon>Tetraodon</taxon>
    </lineage>
</organism>
<dbReference type="AlphaFoldDB" id="Q4SWQ3"/>
<reference evidence="2" key="2">
    <citation type="submission" date="2004-02" db="EMBL/GenBank/DDBJ databases">
        <authorList>
            <consortium name="Genoscope"/>
            <consortium name="Whitehead Institute Centre for Genome Research"/>
        </authorList>
    </citation>
    <scope>NUCLEOTIDE SEQUENCE</scope>
</reference>
<evidence type="ECO:0000313" key="2">
    <source>
        <dbReference type="EMBL" id="CAF94929.1"/>
    </source>
</evidence>
<protein>
    <submittedName>
        <fullName evidence="2">(spotted green pufferfish) hypothetical protein</fullName>
    </submittedName>
</protein>
<reference evidence="2" key="1">
    <citation type="journal article" date="2004" name="Nature">
        <title>Genome duplication in the teleost fish Tetraodon nigroviridis reveals the early vertebrate proto-karyotype.</title>
        <authorList>
            <person name="Jaillon O."/>
            <person name="Aury J.-M."/>
            <person name="Brunet F."/>
            <person name="Petit J.-L."/>
            <person name="Stange-Thomann N."/>
            <person name="Mauceli E."/>
            <person name="Bouneau L."/>
            <person name="Fischer C."/>
            <person name="Ozouf-Costaz C."/>
            <person name="Bernot A."/>
            <person name="Nicaud S."/>
            <person name="Jaffe D."/>
            <person name="Fisher S."/>
            <person name="Lutfalla G."/>
            <person name="Dossat C."/>
            <person name="Segurens B."/>
            <person name="Dasilva C."/>
            <person name="Salanoubat M."/>
            <person name="Levy M."/>
            <person name="Boudet N."/>
            <person name="Castellano S."/>
            <person name="Anthouard V."/>
            <person name="Jubin C."/>
            <person name="Castelli V."/>
            <person name="Katinka M."/>
            <person name="Vacherie B."/>
            <person name="Biemont C."/>
            <person name="Skalli Z."/>
            <person name="Cattolico L."/>
            <person name="Poulain J."/>
            <person name="De Berardinis V."/>
            <person name="Cruaud C."/>
            <person name="Duprat S."/>
            <person name="Brottier P."/>
            <person name="Coutanceau J.-P."/>
            <person name="Gouzy J."/>
            <person name="Parra G."/>
            <person name="Lardier G."/>
            <person name="Chapple C."/>
            <person name="McKernan K.J."/>
            <person name="McEwan P."/>
            <person name="Bosak S."/>
            <person name="Kellis M."/>
            <person name="Volff J.-N."/>
            <person name="Guigo R."/>
            <person name="Zody M.C."/>
            <person name="Mesirov J."/>
            <person name="Lindblad-Toh K."/>
            <person name="Birren B."/>
            <person name="Nusbaum C."/>
            <person name="Kahn D."/>
            <person name="Robinson-Rechavi M."/>
            <person name="Laudet V."/>
            <person name="Schachter V."/>
            <person name="Quetier F."/>
            <person name="Saurin W."/>
            <person name="Scarpelli C."/>
            <person name="Wincker P."/>
            <person name="Lander E.S."/>
            <person name="Weissenbach J."/>
            <person name="Roest Crollius H."/>
        </authorList>
    </citation>
    <scope>NUCLEOTIDE SEQUENCE [LARGE SCALE GENOMIC DNA]</scope>
</reference>
<proteinExistence type="predicted"/>
<gene>
    <name evidence="2" type="ORF">GSTENG00011364001</name>
</gene>
<feature type="region of interest" description="Disordered" evidence="1">
    <location>
        <begin position="1"/>
        <end position="34"/>
    </location>
</feature>
<feature type="non-terminal residue" evidence="2">
    <location>
        <position position="1"/>
    </location>
</feature>
<feature type="compositionally biased region" description="Polar residues" evidence="1">
    <location>
        <begin position="1"/>
        <end position="12"/>
    </location>
</feature>